<dbReference type="Gene3D" id="2.40.110.10">
    <property type="entry name" value="Butyryl-CoA Dehydrogenase, subunit A, domain 2"/>
    <property type="match status" value="1"/>
</dbReference>
<evidence type="ECO:0000256" key="2">
    <source>
        <dbReference type="ARBA" id="ARBA00005005"/>
    </source>
</evidence>
<dbReference type="InterPro" id="IPR036250">
    <property type="entry name" value="AcylCo_DH-like_C"/>
</dbReference>
<evidence type="ECO:0000256" key="1">
    <source>
        <dbReference type="ARBA" id="ARBA00001974"/>
    </source>
</evidence>
<dbReference type="Proteomes" id="UP001199044">
    <property type="component" value="Unassembled WGS sequence"/>
</dbReference>
<dbReference type="SUPFAM" id="SSF56645">
    <property type="entry name" value="Acyl-CoA dehydrogenase NM domain-like"/>
    <property type="match status" value="1"/>
</dbReference>
<evidence type="ECO:0000256" key="11">
    <source>
        <dbReference type="ARBA" id="ARBA00049247"/>
    </source>
</evidence>
<dbReference type="InterPro" id="IPR006091">
    <property type="entry name" value="Acyl-CoA_Oxase/DH_mid-dom"/>
</dbReference>
<comment type="pathway">
    <text evidence="2">Lipid metabolism; fatty acid beta-oxidation.</text>
</comment>
<dbReference type="NCBIfam" id="NF009586">
    <property type="entry name" value="PRK13026.1"/>
    <property type="match status" value="1"/>
</dbReference>
<dbReference type="InterPro" id="IPR009100">
    <property type="entry name" value="AcylCoA_DH/oxidase_NM_dom_sf"/>
</dbReference>
<comment type="catalytic activity">
    <reaction evidence="11">
        <text>a long-chain 2,3-saturated fatty acyl-CoA + oxidized [electron-transfer flavoprotein] + H(+) = a long-chain (2E)-enoyl-CoA + reduced [electron-transfer flavoprotein]</text>
        <dbReference type="Rhea" id="RHEA:17721"/>
        <dbReference type="Rhea" id="RHEA-COMP:10685"/>
        <dbReference type="Rhea" id="RHEA-COMP:10686"/>
        <dbReference type="ChEBI" id="CHEBI:15378"/>
        <dbReference type="ChEBI" id="CHEBI:57692"/>
        <dbReference type="ChEBI" id="CHEBI:58307"/>
        <dbReference type="ChEBI" id="CHEBI:83721"/>
        <dbReference type="ChEBI" id="CHEBI:83727"/>
        <dbReference type="EC" id="1.3.8.8"/>
    </reaction>
</comment>
<dbReference type="InterPro" id="IPR037069">
    <property type="entry name" value="AcylCoA_DH/ox_N_sf"/>
</dbReference>
<dbReference type="SUPFAM" id="SSF47203">
    <property type="entry name" value="Acyl-CoA dehydrogenase C-terminal domain-like"/>
    <property type="match status" value="1"/>
</dbReference>
<feature type="domain" description="Acyl-CoA dehydrogenase C-terminal bacterial-type" evidence="15">
    <location>
        <begin position="455"/>
        <end position="739"/>
    </location>
</feature>
<gene>
    <name evidence="16" type="ORF">LDJ79_17490</name>
</gene>
<dbReference type="PANTHER" id="PTHR48083">
    <property type="entry name" value="MEDIUM-CHAIN SPECIFIC ACYL-COA DEHYDROGENASE, MITOCHONDRIAL-RELATED"/>
    <property type="match status" value="1"/>
</dbReference>
<feature type="domain" description="Acyl-CoA dehydrogenase/oxidase N-terminal" evidence="14">
    <location>
        <begin position="63"/>
        <end position="173"/>
    </location>
</feature>
<evidence type="ECO:0000259" key="12">
    <source>
        <dbReference type="Pfam" id="PF00441"/>
    </source>
</evidence>
<dbReference type="InterPro" id="IPR015396">
    <property type="entry name" value="FadE_C"/>
</dbReference>
<keyword evidence="7" id="KW-0285">Flavoprotein</keyword>
<dbReference type="RefSeq" id="WP_225251504.1">
    <property type="nucleotide sequence ID" value="NZ_JAIWIU010000129.1"/>
</dbReference>
<keyword evidence="9" id="KW-0560">Oxidoreductase</keyword>
<dbReference type="Pfam" id="PF02771">
    <property type="entry name" value="Acyl-CoA_dh_N"/>
    <property type="match status" value="1"/>
</dbReference>
<evidence type="ECO:0000259" key="13">
    <source>
        <dbReference type="Pfam" id="PF02770"/>
    </source>
</evidence>
<evidence type="ECO:0000256" key="5">
    <source>
        <dbReference type="ARBA" id="ARBA00012040"/>
    </source>
</evidence>
<proteinExistence type="inferred from homology"/>
<sequence length="756" mass="83073">MSTFRQKWVSGPALKWFRRVLPPLSATEKEAMEAGSVWWEGELFSGQPDFTRLLEYPKPQLSDEEQAFIDNELEILLSQLDDYHIMQHEKDLPEAIWNFLRQERFFSLIIEKEYGGRAFSAYANSTIVTKIATRSISAAVTVMVPNSLGPGELLTHYGTQEQKEYWLPRLADGRDIPCFALTGPEAGSDAGGIPDKGIVCMGEFQGEEVLGIRLTWNKRYITLAPVATVLGLAFKLYDPEGLIGDQPELGITCALIPTSHPGVEIGERHDPMGLAFMNGPTRGKDVFIPIDWIIGGQQYAGKGWRMLVECLSAGRGISLPALGAAIGHLATRTTGAYAYVRKQFGVSIGRFEGVGEALGRIGGLTYLLEATRTLTTTALDSGEKPGVVTAIAKYHMTEMGRTILADAMDIHAGRAIQGGPMNYLSTHYLGIPIAITVEGANILTRNLMIFGQGATRCHPFVLKEMAAAADPEAERGAEAFDRWLFQHIGHTAGNMGRAFGLALTSSRWVKVPSNCATKREFQHLSRLCAGLAVTSDMAMLTLGGALKRKELISARLGDALAYLYMASAALKRFADEGQQAADRPYLDYALAHCFCRAADAMKEALINFPNRWAGWLLRAIIFPLGQHYTPPKDALALEIAQSMMVPGKQRDRMTHLCFVGKDKDDAIGLMDTAFVALYEVMPIEKRLQQAIAAKTVNGKLPLEEKLHAAEKAGVLSSNERRMVLRAEQLRYRAIQVDHFSPDLSEVLTNKGQAPKL</sequence>
<accession>A0ABS7YUL5</accession>
<name>A0ABS7YUL5_9VIBR</name>
<keyword evidence="8" id="KW-0274">FAD</keyword>
<evidence type="ECO:0000256" key="8">
    <source>
        <dbReference type="ARBA" id="ARBA00022827"/>
    </source>
</evidence>
<dbReference type="InterPro" id="IPR013786">
    <property type="entry name" value="AcylCoA_DH/ox_N"/>
</dbReference>
<dbReference type="EC" id="1.3.8.8" evidence="5"/>
<protein>
    <recommendedName>
        <fullName evidence="6">Acyl-coenzyme A dehydrogenase</fullName>
        <ecNumber evidence="4">1.3.8.7</ecNumber>
        <ecNumber evidence="5">1.3.8.8</ecNumber>
    </recommendedName>
</protein>
<evidence type="ECO:0000259" key="15">
    <source>
        <dbReference type="Pfam" id="PF09317"/>
    </source>
</evidence>
<evidence type="ECO:0000256" key="9">
    <source>
        <dbReference type="ARBA" id="ARBA00023002"/>
    </source>
</evidence>
<evidence type="ECO:0000256" key="7">
    <source>
        <dbReference type="ARBA" id="ARBA00022630"/>
    </source>
</evidence>
<evidence type="ECO:0000313" key="16">
    <source>
        <dbReference type="EMBL" id="MCA2017919.1"/>
    </source>
</evidence>
<feature type="domain" description="Acyl-CoA oxidase/dehydrogenase middle" evidence="13">
    <location>
        <begin position="178"/>
        <end position="278"/>
    </location>
</feature>
<dbReference type="PANTHER" id="PTHR48083:SF33">
    <property type="entry name" value="ACYL-COENZYME A DEHYDROGENASE"/>
    <property type="match status" value="1"/>
</dbReference>
<dbReference type="Gene3D" id="1.20.140.10">
    <property type="entry name" value="Butyryl-CoA Dehydrogenase, subunit A, domain 3"/>
    <property type="match status" value="1"/>
</dbReference>
<evidence type="ECO:0000256" key="6">
    <source>
        <dbReference type="ARBA" id="ARBA00020144"/>
    </source>
</evidence>
<dbReference type="NCBIfam" id="NF007000">
    <property type="entry name" value="PRK09463.1"/>
    <property type="match status" value="1"/>
</dbReference>
<dbReference type="EMBL" id="JAIWIU010000129">
    <property type="protein sequence ID" value="MCA2017919.1"/>
    <property type="molecule type" value="Genomic_DNA"/>
</dbReference>
<reference evidence="17" key="1">
    <citation type="submission" date="2023-07" db="EMBL/GenBank/DDBJ databases">
        <title>Molecular identification of indigenous halophilic bacteria isolated from red sea cost, biodegradation of synthetic dyes and assessment of degraded metabolite toxicity.</title>
        <authorList>
            <person name="Chaieb K."/>
            <person name="Altayb H.N."/>
        </authorList>
    </citation>
    <scope>NUCLEOTIDE SEQUENCE [LARGE SCALE GENOMIC DNA]</scope>
    <source>
        <strain evidence="17">K20</strain>
    </source>
</reference>
<comment type="catalytic activity">
    <reaction evidence="10">
        <text>a medium-chain 2,3-saturated fatty acyl-CoA + oxidized [electron-transfer flavoprotein] + H(+) = a medium-chain (2E)-enoyl-CoA + reduced [electron-transfer flavoprotein]</text>
        <dbReference type="Rhea" id="RHEA:14477"/>
        <dbReference type="Rhea" id="RHEA-COMP:10685"/>
        <dbReference type="Rhea" id="RHEA-COMP:10686"/>
        <dbReference type="ChEBI" id="CHEBI:15378"/>
        <dbReference type="ChEBI" id="CHEBI:57692"/>
        <dbReference type="ChEBI" id="CHEBI:58307"/>
        <dbReference type="ChEBI" id="CHEBI:83723"/>
        <dbReference type="ChEBI" id="CHEBI:83726"/>
        <dbReference type="EC" id="1.3.8.7"/>
    </reaction>
</comment>
<evidence type="ECO:0000256" key="10">
    <source>
        <dbReference type="ARBA" id="ARBA00047882"/>
    </source>
</evidence>
<dbReference type="Pfam" id="PF00441">
    <property type="entry name" value="Acyl-CoA_dh_1"/>
    <property type="match status" value="1"/>
</dbReference>
<evidence type="ECO:0000259" key="14">
    <source>
        <dbReference type="Pfam" id="PF02771"/>
    </source>
</evidence>
<keyword evidence="17" id="KW-1185">Reference proteome</keyword>
<organism evidence="16 17">
    <name type="scientific">Vibrio tritonius</name>
    <dbReference type="NCBI Taxonomy" id="1435069"/>
    <lineage>
        <taxon>Bacteria</taxon>
        <taxon>Pseudomonadati</taxon>
        <taxon>Pseudomonadota</taxon>
        <taxon>Gammaproteobacteria</taxon>
        <taxon>Vibrionales</taxon>
        <taxon>Vibrionaceae</taxon>
        <taxon>Vibrio</taxon>
    </lineage>
</organism>
<evidence type="ECO:0000256" key="3">
    <source>
        <dbReference type="ARBA" id="ARBA00009347"/>
    </source>
</evidence>
<dbReference type="InterPro" id="IPR046373">
    <property type="entry name" value="Acyl-CoA_Oxase/DH_mid-dom_sf"/>
</dbReference>
<dbReference type="InterPro" id="IPR009075">
    <property type="entry name" value="AcylCo_DH/oxidase_C"/>
</dbReference>
<comment type="cofactor">
    <cofactor evidence="1">
        <name>FAD</name>
        <dbReference type="ChEBI" id="CHEBI:57692"/>
    </cofactor>
</comment>
<dbReference type="Gene3D" id="1.10.540.10">
    <property type="entry name" value="Acyl-CoA dehydrogenase/oxidase, N-terminal domain"/>
    <property type="match status" value="1"/>
</dbReference>
<dbReference type="EC" id="1.3.8.7" evidence="4"/>
<comment type="similarity">
    <text evidence="3">Belongs to the acyl-CoA dehydrogenase family.</text>
</comment>
<comment type="caution">
    <text evidence="16">The sequence shown here is derived from an EMBL/GenBank/DDBJ whole genome shotgun (WGS) entry which is preliminary data.</text>
</comment>
<feature type="domain" description="Acyl-CoA dehydrogenase/oxidase C-terminal" evidence="12">
    <location>
        <begin position="301"/>
        <end position="446"/>
    </location>
</feature>
<dbReference type="Pfam" id="PF02770">
    <property type="entry name" value="Acyl-CoA_dh_M"/>
    <property type="match status" value="1"/>
</dbReference>
<evidence type="ECO:0000313" key="17">
    <source>
        <dbReference type="Proteomes" id="UP001199044"/>
    </source>
</evidence>
<dbReference type="InterPro" id="IPR050741">
    <property type="entry name" value="Acyl-CoA_dehydrogenase"/>
</dbReference>
<evidence type="ECO:0000256" key="4">
    <source>
        <dbReference type="ARBA" id="ARBA00012033"/>
    </source>
</evidence>
<dbReference type="Pfam" id="PF09317">
    <property type="entry name" value="ACDH_C"/>
    <property type="match status" value="1"/>
</dbReference>